<evidence type="ECO:0000256" key="3">
    <source>
        <dbReference type="ARBA" id="ARBA00022801"/>
    </source>
</evidence>
<dbReference type="eggNOG" id="COG0791">
    <property type="taxonomic scope" value="Bacteria"/>
</dbReference>
<feature type="domain" description="NlpC/P60" evidence="6">
    <location>
        <begin position="254"/>
        <end position="372"/>
    </location>
</feature>
<dbReference type="PANTHER" id="PTHR47053">
    <property type="entry name" value="MUREIN DD-ENDOPEPTIDASE MEPH-RELATED"/>
    <property type="match status" value="1"/>
</dbReference>
<reference evidence="7 8" key="1">
    <citation type="journal article" date="2014" name="Genome Announc.">
        <title>Draft genome sequences of the altered schaedler flora, a defined bacterial community from gnotobiotic mice.</title>
        <authorList>
            <person name="Wannemuehler M.J."/>
            <person name="Overstreet A.M."/>
            <person name="Ward D.V."/>
            <person name="Phillips G.J."/>
        </authorList>
    </citation>
    <scope>NUCLEOTIDE SEQUENCE [LARGE SCALE GENOMIC DNA]</scope>
    <source>
        <strain evidence="7 8">ASF492</strain>
    </source>
</reference>
<evidence type="ECO:0000313" key="8">
    <source>
        <dbReference type="Proteomes" id="UP000012589"/>
    </source>
</evidence>
<gene>
    <name evidence="7" type="ORF">C823_00798</name>
</gene>
<dbReference type="HOGENOM" id="CLU_016043_13_0_9"/>
<evidence type="ECO:0000313" key="7">
    <source>
        <dbReference type="EMBL" id="EMZ36431.1"/>
    </source>
</evidence>
<protein>
    <recommendedName>
        <fullName evidence="9">NlpC/P60 domain-containing protein</fullName>
    </recommendedName>
</protein>
<dbReference type="Pfam" id="PF08239">
    <property type="entry name" value="SH3_3"/>
    <property type="match status" value="2"/>
</dbReference>
<feature type="domain" description="SH3b" evidence="5">
    <location>
        <begin position="99"/>
        <end position="163"/>
    </location>
</feature>
<dbReference type="PROSITE" id="PS51781">
    <property type="entry name" value="SH3B"/>
    <property type="match status" value="2"/>
</dbReference>
<dbReference type="GO" id="GO:0008234">
    <property type="term" value="F:cysteine-type peptidase activity"/>
    <property type="evidence" value="ECO:0007669"/>
    <property type="project" value="UniProtKB-KW"/>
</dbReference>
<dbReference type="Gene3D" id="2.30.30.40">
    <property type="entry name" value="SH3 Domains"/>
    <property type="match status" value="2"/>
</dbReference>
<evidence type="ECO:0008006" key="9">
    <source>
        <dbReference type="Google" id="ProtNLM"/>
    </source>
</evidence>
<dbReference type="STRING" id="1235802.C823_00798"/>
<sequence length="372" mass="40348">MKFKFIKPGAIFMAAMTLVCGSGKVATQAASIRAGVSAALAECLNDNAKVSMFAKADGGIAPHTAFAAEEAKDGKEDAGKAKKRSKKIEDAQDETICGYTNLGIANVSNYLNIREEAGEDAKIVGKLPADAGCEILDTKDGWYRIRSGKVSGYVRGDYIITGDKARQMAETLKKTMATVNTLTVYIREKPNTDCTILTIVTTDEELEVVEEGEEWIEIKLDDENGFVNAQYVNLSEELKKAMPYTEAERSAEVPDTKYALVQNALSYVGGRYVWGGTSLTNGVDCSGFTMRIMAQYGVYLPHSSRGQAGYGRSVSTSELQPGDLIFYGSGNSISHVAIYIGNGQIVHASNSRDGIKVSNAFYRTPICCRRMF</sequence>
<dbReference type="InterPro" id="IPR051202">
    <property type="entry name" value="Peptidase_C40"/>
</dbReference>
<keyword evidence="3" id="KW-0378">Hydrolase</keyword>
<dbReference type="InterPro" id="IPR038765">
    <property type="entry name" value="Papain-like_cys_pep_sf"/>
</dbReference>
<dbReference type="GO" id="GO:0006508">
    <property type="term" value="P:proteolysis"/>
    <property type="evidence" value="ECO:0007669"/>
    <property type="project" value="UniProtKB-KW"/>
</dbReference>
<dbReference type="InterPro" id="IPR003646">
    <property type="entry name" value="SH3-like_bac-type"/>
</dbReference>
<evidence type="ECO:0000259" key="6">
    <source>
        <dbReference type="PROSITE" id="PS51935"/>
    </source>
</evidence>
<comment type="similarity">
    <text evidence="1">Belongs to the peptidase C40 family.</text>
</comment>
<name>N2B7Q1_9FIRM</name>
<accession>N2B7Q1</accession>
<dbReference type="Pfam" id="PF00877">
    <property type="entry name" value="NLPC_P60"/>
    <property type="match status" value="1"/>
</dbReference>
<keyword evidence="2" id="KW-0645">Protease</keyword>
<dbReference type="PANTHER" id="PTHR47053:SF1">
    <property type="entry name" value="MUREIN DD-ENDOPEPTIDASE MEPH-RELATED"/>
    <property type="match status" value="1"/>
</dbReference>
<dbReference type="PROSITE" id="PS51935">
    <property type="entry name" value="NLPC_P60"/>
    <property type="match status" value="1"/>
</dbReference>
<dbReference type="Gene3D" id="3.90.1720.10">
    <property type="entry name" value="endopeptidase domain like (from Nostoc punctiforme)"/>
    <property type="match status" value="1"/>
</dbReference>
<keyword evidence="4" id="KW-0788">Thiol protease</keyword>
<dbReference type="EMBL" id="AQFT01000023">
    <property type="protein sequence ID" value="EMZ36431.1"/>
    <property type="molecule type" value="Genomic_DNA"/>
</dbReference>
<evidence type="ECO:0000259" key="5">
    <source>
        <dbReference type="PROSITE" id="PS51781"/>
    </source>
</evidence>
<dbReference type="SUPFAM" id="SSF54001">
    <property type="entry name" value="Cysteine proteinases"/>
    <property type="match status" value="1"/>
</dbReference>
<dbReference type="SMART" id="SM00287">
    <property type="entry name" value="SH3b"/>
    <property type="match status" value="2"/>
</dbReference>
<proteinExistence type="inferred from homology"/>
<evidence type="ECO:0000256" key="2">
    <source>
        <dbReference type="ARBA" id="ARBA00022670"/>
    </source>
</evidence>
<dbReference type="OrthoDB" id="9808890at2"/>
<evidence type="ECO:0000256" key="1">
    <source>
        <dbReference type="ARBA" id="ARBA00007074"/>
    </source>
</evidence>
<feature type="domain" description="SH3b" evidence="5">
    <location>
        <begin position="174"/>
        <end position="236"/>
    </location>
</feature>
<keyword evidence="8" id="KW-1185">Reference proteome</keyword>
<evidence type="ECO:0000256" key="4">
    <source>
        <dbReference type="ARBA" id="ARBA00022807"/>
    </source>
</evidence>
<dbReference type="eggNOG" id="COG3103">
    <property type="taxonomic scope" value="Bacteria"/>
</dbReference>
<dbReference type="PATRIC" id="fig|1235802.3.peg.857"/>
<dbReference type="AlphaFoldDB" id="N2B7Q1"/>
<dbReference type="Proteomes" id="UP000012589">
    <property type="component" value="Unassembled WGS sequence"/>
</dbReference>
<dbReference type="InterPro" id="IPR000064">
    <property type="entry name" value="NLP_P60_dom"/>
</dbReference>
<organism evidence="7 8">
    <name type="scientific">Eubacterium plexicaudatum ASF492</name>
    <dbReference type="NCBI Taxonomy" id="1235802"/>
    <lineage>
        <taxon>Bacteria</taxon>
        <taxon>Bacillati</taxon>
        <taxon>Bacillota</taxon>
        <taxon>Clostridia</taxon>
        <taxon>Eubacteriales</taxon>
        <taxon>Eubacteriaceae</taxon>
        <taxon>Eubacterium</taxon>
    </lineage>
</organism>
<comment type="caution">
    <text evidence="7">The sequence shown here is derived from an EMBL/GenBank/DDBJ whole genome shotgun (WGS) entry which is preliminary data.</text>
</comment>